<evidence type="ECO:0000256" key="6">
    <source>
        <dbReference type="ARBA" id="ARBA00023196"/>
    </source>
</evidence>
<keyword evidence="3 8" id="KW-0375">Hydrogen ion transport</keyword>
<proteinExistence type="inferred from homology"/>
<dbReference type="Gene3D" id="1.10.520.20">
    <property type="entry name" value="N-terminal domain of the delta subunit of the F1F0-ATP synthase"/>
    <property type="match status" value="1"/>
</dbReference>
<dbReference type="InterPro" id="IPR000711">
    <property type="entry name" value="ATPase_OSCP/dsu"/>
</dbReference>
<dbReference type="InterPro" id="IPR026015">
    <property type="entry name" value="ATP_synth_OSCP/delta_N_sf"/>
</dbReference>
<keyword evidence="5 8" id="KW-0472">Membrane</keyword>
<dbReference type="InterPro" id="IPR020781">
    <property type="entry name" value="ATPase_OSCP/d_CS"/>
</dbReference>
<dbReference type="GO" id="GO:0046933">
    <property type="term" value="F:proton-transporting ATP synthase activity, rotational mechanism"/>
    <property type="evidence" value="ECO:0007669"/>
    <property type="project" value="UniProtKB-UniRule"/>
</dbReference>
<comment type="function">
    <text evidence="8">F(1)F(0) ATP synthase produces ATP from ADP in the presence of a proton or sodium gradient. F-type ATPases consist of two structural domains, F(1) containing the extramembraneous catalytic core and F(0) containing the membrane proton channel, linked together by a central stalk and a peripheral stalk. During catalysis, ATP synthesis in the catalytic domain of F(1) is coupled via a rotary mechanism of the central stalk subunits to proton translocation.</text>
</comment>
<keyword evidence="6 8" id="KW-0139">CF(1)</keyword>
<organism evidence="9 10">
    <name type="scientific">Anaerobacillus alkaliphilus</name>
    <dbReference type="NCBI Taxonomy" id="1548597"/>
    <lineage>
        <taxon>Bacteria</taxon>
        <taxon>Bacillati</taxon>
        <taxon>Bacillota</taxon>
        <taxon>Bacilli</taxon>
        <taxon>Bacillales</taxon>
        <taxon>Bacillaceae</taxon>
        <taxon>Anaerobacillus</taxon>
    </lineage>
</organism>
<keyword evidence="10" id="KW-1185">Reference proteome</keyword>
<dbReference type="Proteomes" id="UP000290649">
    <property type="component" value="Unassembled WGS sequence"/>
</dbReference>
<comment type="function">
    <text evidence="8">This protein is part of the stalk that links CF(0) to CF(1). It either transmits conformational changes from CF(0) to CF(1) or is implicated in proton conduction.</text>
</comment>
<dbReference type="Pfam" id="PF00213">
    <property type="entry name" value="OSCP"/>
    <property type="match status" value="1"/>
</dbReference>
<dbReference type="AlphaFoldDB" id="A0A4Q0VV96"/>
<sequence>MKQDHVAKRYAIAVFELAKEQNSVAQISEELKVVSEVVENTNLFETFFKHPKVSAAQKKDLVKASFHGKISDTLLNTLFLLIDKKREGILFKMVEEFLKLTNEEQGIAEAKVYTAKPLTDAEKIAFEATFSKVAGKAKLTINNIVDPELIGGFKVRIGDRIYDGSVLSQLRRIERRMISGNVSR</sequence>
<comment type="subcellular location">
    <subcellularLocation>
        <location evidence="8">Cell membrane</location>
        <topology evidence="8">Peripheral membrane protein</topology>
    </subcellularLocation>
    <subcellularLocation>
        <location evidence="1">Membrane</location>
    </subcellularLocation>
</comment>
<comment type="caution">
    <text evidence="9">The sequence shown here is derived from an EMBL/GenBank/DDBJ whole genome shotgun (WGS) entry which is preliminary data.</text>
</comment>
<evidence type="ECO:0000256" key="8">
    <source>
        <dbReference type="HAMAP-Rule" id="MF_01416"/>
    </source>
</evidence>
<name>A0A4Q0VV96_9BACI</name>
<dbReference type="GO" id="GO:0005886">
    <property type="term" value="C:plasma membrane"/>
    <property type="evidence" value="ECO:0007669"/>
    <property type="project" value="UniProtKB-SubCell"/>
</dbReference>
<dbReference type="RefSeq" id="WP_129077206.1">
    <property type="nucleotide sequence ID" value="NZ_QOUX01000021.1"/>
</dbReference>
<dbReference type="NCBIfam" id="TIGR01145">
    <property type="entry name" value="ATP_synt_delta"/>
    <property type="match status" value="1"/>
</dbReference>
<evidence type="ECO:0000313" key="9">
    <source>
        <dbReference type="EMBL" id="RXJ02697.1"/>
    </source>
</evidence>
<dbReference type="NCBIfam" id="NF004403">
    <property type="entry name" value="PRK05758.2-4"/>
    <property type="match status" value="1"/>
</dbReference>
<dbReference type="PRINTS" id="PR00125">
    <property type="entry name" value="ATPASEDELTA"/>
</dbReference>
<evidence type="ECO:0000313" key="10">
    <source>
        <dbReference type="Proteomes" id="UP000290649"/>
    </source>
</evidence>
<evidence type="ECO:0000256" key="3">
    <source>
        <dbReference type="ARBA" id="ARBA00022781"/>
    </source>
</evidence>
<comment type="similarity">
    <text evidence="8">Belongs to the ATPase delta chain family.</text>
</comment>
<keyword evidence="7 8" id="KW-0066">ATP synthesis</keyword>
<evidence type="ECO:0000256" key="2">
    <source>
        <dbReference type="ARBA" id="ARBA00022448"/>
    </source>
</evidence>
<keyword evidence="2 8" id="KW-0813">Transport</keyword>
<keyword evidence="4 8" id="KW-0406">Ion transport</keyword>
<dbReference type="PANTHER" id="PTHR11910">
    <property type="entry name" value="ATP SYNTHASE DELTA CHAIN"/>
    <property type="match status" value="1"/>
</dbReference>
<reference evidence="9 10" key="1">
    <citation type="journal article" date="2019" name="Int. J. Syst. Evol. Microbiol.">
        <title>Anaerobacillus alkaliphilus sp. nov., a novel alkaliphilic and moderately halophilic bacterium.</title>
        <authorList>
            <person name="Borsodi A.K."/>
            <person name="Aszalos J.M."/>
            <person name="Bihari P."/>
            <person name="Nagy I."/>
            <person name="Schumann P."/>
            <person name="Sproer C."/>
            <person name="Kovacs A.L."/>
            <person name="Boka K."/>
            <person name="Dobosy P."/>
            <person name="Ovari M."/>
            <person name="Szili-Kovacs T."/>
            <person name="Toth E."/>
        </authorList>
    </citation>
    <scope>NUCLEOTIDE SEQUENCE [LARGE SCALE GENOMIC DNA]</scope>
    <source>
        <strain evidence="9 10">B16-10</strain>
    </source>
</reference>
<gene>
    <name evidence="8" type="primary">atpH</name>
    <name evidence="9" type="ORF">DS745_05125</name>
</gene>
<evidence type="ECO:0000256" key="7">
    <source>
        <dbReference type="ARBA" id="ARBA00023310"/>
    </source>
</evidence>
<evidence type="ECO:0000256" key="4">
    <source>
        <dbReference type="ARBA" id="ARBA00023065"/>
    </source>
</evidence>
<evidence type="ECO:0000256" key="5">
    <source>
        <dbReference type="ARBA" id="ARBA00023136"/>
    </source>
</evidence>
<dbReference type="EMBL" id="QOUX01000021">
    <property type="protein sequence ID" value="RXJ02697.1"/>
    <property type="molecule type" value="Genomic_DNA"/>
</dbReference>
<dbReference type="HAMAP" id="MF_01416">
    <property type="entry name" value="ATP_synth_delta_bact"/>
    <property type="match status" value="1"/>
</dbReference>
<keyword evidence="8" id="KW-1003">Cell membrane</keyword>
<protein>
    <recommendedName>
        <fullName evidence="8">ATP synthase subunit delta</fullName>
    </recommendedName>
    <alternativeName>
        <fullName evidence="8">ATP synthase F(1) sector subunit delta</fullName>
    </alternativeName>
    <alternativeName>
        <fullName evidence="8">F-type ATPase subunit delta</fullName>
        <shortName evidence="8">F-ATPase subunit delta</shortName>
    </alternativeName>
</protein>
<dbReference type="GO" id="GO:0045259">
    <property type="term" value="C:proton-transporting ATP synthase complex"/>
    <property type="evidence" value="ECO:0007669"/>
    <property type="project" value="UniProtKB-KW"/>
</dbReference>
<evidence type="ECO:0000256" key="1">
    <source>
        <dbReference type="ARBA" id="ARBA00004370"/>
    </source>
</evidence>
<dbReference type="PROSITE" id="PS00389">
    <property type="entry name" value="ATPASE_DELTA"/>
    <property type="match status" value="1"/>
</dbReference>
<dbReference type="SUPFAM" id="SSF47928">
    <property type="entry name" value="N-terminal domain of the delta subunit of the F1F0-ATP synthase"/>
    <property type="match status" value="1"/>
</dbReference>
<accession>A0A4Q0VV96</accession>
<dbReference type="OrthoDB" id="9802471at2"/>